<feature type="domain" description="PLD phosphodiesterase" evidence="1">
    <location>
        <begin position="240"/>
        <end position="267"/>
    </location>
</feature>
<comment type="caution">
    <text evidence="2">The sequence shown here is derived from an EMBL/GenBank/DDBJ whole genome shotgun (WGS) entry which is preliminary data.</text>
</comment>
<gene>
    <name evidence="2" type="ORF">IAB38_03765</name>
</gene>
<name>A0A9D1DUI3_9FIRM</name>
<reference evidence="2" key="1">
    <citation type="submission" date="2020-10" db="EMBL/GenBank/DDBJ databases">
        <authorList>
            <person name="Gilroy R."/>
        </authorList>
    </citation>
    <scope>NUCLEOTIDE SEQUENCE</scope>
    <source>
        <strain evidence="2">CHK184-20233</strain>
    </source>
</reference>
<dbReference type="EMBL" id="DVHC01000038">
    <property type="protein sequence ID" value="HIR59146.1"/>
    <property type="molecule type" value="Genomic_DNA"/>
</dbReference>
<dbReference type="InterPro" id="IPR001736">
    <property type="entry name" value="PLipase_D/transphosphatidylase"/>
</dbReference>
<evidence type="ECO:0000313" key="2">
    <source>
        <dbReference type="EMBL" id="HIR59146.1"/>
    </source>
</evidence>
<dbReference type="PROSITE" id="PS50035">
    <property type="entry name" value="PLD"/>
    <property type="match status" value="1"/>
</dbReference>
<reference evidence="2" key="2">
    <citation type="journal article" date="2021" name="PeerJ">
        <title>Extensive microbial diversity within the chicken gut microbiome revealed by metagenomics and culture.</title>
        <authorList>
            <person name="Gilroy R."/>
            <person name="Ravi A."/>
            <person name="Getino M."/>
            <person name="Pursley I."/>
            <person name="Horton D.L."/>
            <person name="Alikhan N.F."/>
            <person name="Baker D."/>
            <person name="Gharbi K."/>
            <person name="Hall N."/>
            <person name="Watson M."/>
            <person name="Adriaenssens E.M."/>
            <person name="Foster-Nyarko E."/>
            <person name="Jarju S."/>
            <person name="Secka A."/>
            <person name="Antonio M."/>
            <person name="Oren A."/>
            <person name="Chaudhuri R.R."/>
            <person name="La Ragione R."/>
            <person name="Hildebrand F."/>
            <person name="Pallen M.J."/>
        </authorList>
    </citation>
    <scope>NUCLEOTIDE SEQUENCE</scope>
    <source>
        <strain evidence="2">CHK184-20233</strain>
    </source>
</reference>
<dbReference type="AlphaFoldDB" id="A0A9D1DUI3"/>
<dbReference type="GO" id="GO:0006793">
    <property type="term" value="P:phosphorus metabolic process"/>
    <property type="evidence" value="ECO:0007669"/>
    <property type="project" value="UniProtKB-ARBA"/>
</dbReference>
<dbReference type="Pfam" id="PF10543">
    <property type="entry name" value="ORF6N"/>
    <property type="match status" value="1"/>
</dbReference>
<evidence type="ECO:0000313" key="3">
    <source>
        <dbReference type="Proteomes" id="UP000824232"/>
    </source>
</evidence>
<evidence type="ECO:0000259" key="1">
    <source>
        <dbReference type="PROSITE" id="PS50035"/>
    </source>
</evidence>
<organism evidence="2 3">
    <name type="scientific">Candidatus Onthousia excrementipullorum</name>
    <dbReference type="NCBI Taxonomy" id="2840884"/>
    <lineage>
        <taxon>Bacteria</taxon>
        <taxon>Bacillati</taxon>
        <taxon>Bacillota</taxon>
        <taxon>Bacilli</taxon>
        <taxon>Candidatus Onthousia</taxon>
    </lineage>
</organism>
<protein>
    <submittedName>
        <fullName evidence="2">ORF6N domain-containing protein</fullName>
    </submittedName>
</protein>
<accession>A0A9D1DUI3</accession>
<dbReference type="Proteomes" id="UP000824232">
    <property type="component" value="Unassembled WGS sequence"/>
</dbReference>
<proteinExistence type="predicted"/>
<dbReference type="GO" id="GO:0003824">
    <property type="term" value="F:catalytic activity"/>
    <property type="evidence" value="ECO:0007669"/>
    <property type="project" value="InterPro"/>
</dbReference>
<sequence length="295" mass="34464">MNEVILKDNIDIENLIYEVRGVQVMLDSDLARLYECVNGTKDINKAVKRNIARFPESFMFRLTDEEYNALRFQIGTSNIRGGRRYNPYVFTEQGVAMLSSVLHSEMAINMSIKIINAFVAMRKYVSTNLLEQKYIYNMVLEDHDKIRTLEDSFQKFEEKRKSTEVYFNGQIYDAYSKIQEILNSAKKKLTIIDAYADNTILDIVKRLKADVTIITKSNNLLTLQDIERYNKQYKNLTVIYNNTFHDRYFIIDDEIVYHCGASINRIGYKTFSITLIGDSGVKKELIKQVHKVLYK</sequence>
<dbReference type="InterPro" id="IPR018873">
    <property type="entry name" value="KilA-N_DNA-bd_domain"/>
</dbReference>